<dbReference type="InterPro" id="IPR028082">
    <property type="entry name" value="Peripla_BP_I"/>
</dbReference>
<dbReference type="SUPFAM" id="SSF53822">
    <property type="entry name" value="Periplasmic binding protein-like I"/>
    <property type="match status" value="1"/>
</dbReference>
<keyword evidence="1" id="KW-0813">Transport</keyword>
<dbReference type="GO" id="GO:0006865">
    <property type="term" value="P:amino acid transport"/>
    <property type="evidence" value="ECO:0007669"/>
    <property type="project" value="UniProtKB-KW"/>
</dbReference>
<evidence type="ECO:0000259" key="4">
    <source>
        <dbReference type="Pfam" id="PF13458"/>
    </source>
</evidence>
<dbReference type="AlphaFoldDB" id="A0A0W8E7Z5"/>
<evidence type="ECO:0000256" key="3">
    <source>
        <dbReference type="ARBA" id="ARBA00022970"/>
    </source>
</evidence>
<dbReference type="PANTHER" id="PTHR30483:SF6">
    <property type="entry name" value="PERIPLASMIC BINDING PROTEIN OF ABC TRANSPORTER FOR NATURAL AMINO ACIDS"/>
    <property type="match status" value="1"/>
</dbReference>
<dbReference type="PRINTS" id="PR00337">
    <property type="entry name" value="LEUILEVALBP"/>
</dbReference>
<proteinExistence type="predicted"/>
<dbReference type="Pfam" id="PF13458">
    <property type="entry name" value="Peripla_BP_6"/>
    <property type="match status" value="1"/>
</dbReference>
<dbReference type="Gene3D" id="3.40.50.2300">
    <property type="match status" value="2"/>
</dbReference>
<evidence type="ECO:0000256" key="1">
    <source>
        <dbReference type="ARBA" id="ARBA00022448"/>
    </source>
</evidence>
<keyword evidence="2" id="KW-0732">Signal</keyword>
<organism evidence="5">
    <name type="scientific">hydrocarbon metagenome</name>
    <dbReference type="NCBI Taxonomy" id="938273"/>
    <lineage>
        <taxon>unclassified sequences</taxon>
        <taxon>metagenomes</taxon>
        <taxon>ecological metagenomes</taxon>
    </lineage>
</organism>
<protein>
    <submittedName>
        <fullName evidence="5">Branched-chain amino acid abc transporter, amino acid-binding protein</fullName>
    </submittedName>
</protein>
<reference evidence="5" key="1">
    <citation type="journal article" date="2015" name="Proc. Natl. Acad. Sci. U.S.A.">
        <title>Networks of energetic and metabolic interactions define dynamics in microbial communities.</title>
        <authorList>
            <person name="Embree M."/>
            <person name="Liu J.K."/>
            <person name="Al-Bassam M.M."/>
            <person name="Zengler K."/>
        </authorList>
    </citation>
    <scope>NUCLEOTIDE SEQUENCE</scope>
</reference>
<evidence type="ECO:0000313" key="5">
    <source>
        <dbReference type="EMBL" id="KUG04750.1"/>
    </source>
</evidence>
<dbReference type="InterPro" id="IPR051010">
    <property type="entry name" value="BCAA_transport"/>
</dbReference>
<keyword evidence="3" id="KW-0029">Amino-acid transport</keyword>
<dbReference type="CDD" id="cd06347">
    <property type="entry name" value="PBP1_ABC_LivK_ligand_binding-like"/>
    <property type="match status" value="1"/>
</dbReference>
<gene>
    <name evidence="5" type="ORF">ASZ90_017889</name>
</gene>
<sequence>MITKRSKMLALLLAMMLMVSIVAGCGGGETEEEQPAADTATIPVGINVELSGAVASYGSNARDGAVLAIEEINAAGGVLGQQLEGLERDCKSTADEALSVSAALAGQNIVAQIGPLTSGNVAGSTPIMMENKIPLIAPAATAANVTVDEKTGETREYIFRVCFIDPFQGTLMAQFAADNLQAKTAAIYADTSSDYGKGLAAYFKETFTEKGGTIVAEEGFVSGDRDFNATLTKIRGTNPDFIYVPGYYQEVAPLIKQARELGITAPMGGGDGWDSPDMVSVAGGDALNSTYFTNHYSSQDTDPKVAAFVEAFKAKYNKEPDAFAALGYDCVQLLVQAIKDADSTDPVKITEALAKITDFVGVTGKMTIDEQHNPVKAGVVIEFKDGVQTVNTRIQP</sequence>
<dbReference type="PROSITE" id="PS51257">
    <property type="entry name" value="PROKAR_LIPOPROTEIN"/>
    <property type="match status" value="1"/>
</dbReference>
<feature type="domain" description="Leucine-binding protein" evidence="4">
    <location>
        <begin position="41"/>
        <end position="384"/>
    </location>
</feature>
<comment type="caution">
    <text evidence="5">The sequence shown here is derived from an EMBL/GenBank/DDBJ whole genome shotgun (WGS) entry which is preliminary data.</text>
</comment>
<evidence type="ECO:0000256" key="2">
    <source>
        <dbReference type="ARBA" id="ARBA00022729"/>
    </source>
</evidence>
<dbReference type="InterPro" id="IPR000709">
    <property type="entry name" value="Leu_Ile_Val-bd"/>
</dbReference>
<dbReference type="EMBL" id="LNQE01001842">
    <property type="protein sequence ID" value="KUG04750.1"/>
    <property type="molecule type" value="Genomic_DNA"/>
</dbReference>
<name>A0A0W8E7Z5_9ZZZZ</name>
<dbReference type="PANTHER" id="PTHR30483">
    <property type="entry name" value="LEUCINE-SPECIFIC-BINDING PROTEIN"/>
    <property type="match status" value="1"/>
</dbReference>
<accession>A0A0W8E7Z5</accession>
<dbReference type="InterPro" id="IPR028081">
    <property type="entry name" value="Leu-bd"/>
</dbReference>